<evidence type="ECO:0000256" key="1">
    <source>
        <dbReference type="SAM" id="MobiDB-lite"/>
    </source>
</evidence>
<sequence>MDIWGYKYPCLWYSKGIPRKTRAKSFLEEGKKSGKKASASRGAEQRRQGKKKEKKKEKKRRSTVLVLAELGSIVVQRFEYFVLCFGALVLWVGVVVLWCMSRSAQGLVNLLNSQVVFGVGRCAYLLGFFESSHSKRCNKSGHMKADCLEGKKEKHINHKEFHKKKNKAMVATWSDDESSDCNEESSNSEGNEICFMAGSSEEQVDISFELFTIEDWQEEYGVYRFCHGSVDTPIDGVDTGSESLKLFHENRVKCVDTVHGRVDTRPSCLTGTVCRHSQ</sequence>
<reference evidence="3" key="1">
    <citation type="submission" date="2017-07" db="EMBL/GenBank/DDBJ databases">
        <title>Taro Niue Genome Assembly and Annotation.</title>
        <authorList>
            <person name="Atibalentja N."/>
            <person name="Keating K."/>
            <person name="Fields C.J."/>
        </authorList>
    </citation>
    <scope>NUCLEOTIDE SEQUENCE</scope>
    <source>
        <strain evidence="3">Niue_2</strain>
        <tissue evidence="3">Leaf</tissue>
    </source>
</reference>
<accession>A0A843WGX4</accession>
<dbReference type="EMBL" id="NMUH01004755">
    <property type="protein sequence ID" value="MQM10723.1"/>
    <property type="molecule type" value="Genomic_DNA"/>
</dbReference>
<comment type="caution">
    <text evidence="3">The sequence shown here is derived from an EMBL/GenBank/DDBJ whole genome shotgun (WGS) entry which is preliminary data.</text>
</comment>
<dbReference type="Proteomes" id="UP000652761">
    <property type="component" value="Unassembled WGS sequence"/>
</dbReference>
<keyword evidence="2" id="KW-1133">Transmembrane helix</keyword>
<evidence type="ECO:0000313" key="4">
    <source>
        <dbReference type="Proteomes" id="UP000652761"/>
    </source>
</evidence>
<organism evidence="3 4">
    <name type="scientific">Colocasia esculenta</name>
    <name type="common">Wild taro</name>
    <name type="synonym">Arum esculentum</name>
    <dbReference type="NCBI Taxonomy" id="4460"/>
    <lineage>
        <taxon>Eukaryota</taxon>
        <taxon>Viridiplantae</taxon>
        <taxon>Streptophyta</taxon>
        <taxon>Embryophyta</taxon>
        <taxon>Tracheophyta</taxon>
        <taxon>Spermatophyta</taxon>
        <taxon>Magnoliopsida</taxon>
        <taxon>Liliopsida</taxon>
        <taxon>Araceae</taxon>
        <taxon>Aroideae</taxon>
        <taxon>Colocasieae</taxon>
        <taxon>Colocasia</taxon>
    </lineage>
</organism>
<evidence type="ECO:0000313" key="3">
    <source>
        <dbReference type="EMBL" id="MQM10723.1"/>
    </source>
</evidence>
<protein>
    <recommendedName>
        <fullName evidence="5">CCHC-type domain-containing protein</fullName>
    </recommendedName>
</protein>
<evidence type="ECO:0008006" key="5">
    <source>
        <dbReference type="Google" id="ProtNLM"/>
    </source>
</evidence>
<keyword evidence="4" id="KW-1185">Reference proteome</keyword>
<evidence type="ECO:0000256" key="2">
    <source>
        <dbReference type="SAM" id="Phobius"/>
    </source>
</evidence>
<keyword evidence="2" id="KW-0812">Transmembrane</keyword>
<name>A0A843WGX4_COLES</name>
<dbReference type="AlphaFoldDB" id="A0A843WGX4"/>
<feature type="region of interest" description="Disordered" evidence="1">
    <location>
        <begin position="26"/>
        <end position="57"/>
    </location>
</feature>
<proteinExistence type="predicted"/>
<feature type="transmembrane region" description="Helical" evidence="2">
    <location>
        <begin position="107"/>
        <end position="129"/>
    </location>
</feature>
<feature type="transmembrane region" description="Helical" evidence="2">
    <location>
        <begin position="80"/>
        <end position="100"/>
    </location>
</feature>
<gene>
    <name evidence="3" type="ORF">Taro_043621</name>
</gene>
<keyword evidence="2" id="KW-0472">Membrane</keyword>
<feature type="compositionally biased region" description="Basic residues" evidence="1">
    <location>
        <begin position="48"/>
        <end position="57"/>
    </location>
</feature>